<sequence length="117" mass="12901">MEIRALSDQQPFTTKDGSTIRSILDLANAPVEKQSLAEATIPAGGATERHWHKDSEEFYFILEGCGSMEIDGEARDVGVGDAILIPAGAWHQITAVDSLRFLCCCAPPYRHEDTYFE</sequence>
<dbReference type="InterPro" id="IPR014710">
    <property type="entry name" value="RmlC-like_jellyroll"/>
</dbReference>
<feature type="domain" description="Cupin type-2" evidence="1">
    <location>
        <begin position="39"/>
        <end position="103"/>
    </location>
</feature>
<dbReference type="InterPro" id="IPR011051">
    <property type="entry name" value="RmlC_Cupin_sf"/>
</dbReference>
<dbReference type="InterPro" id="IPR013096">
    <property type="entry name" value="Cupin_2"/>
</dbReference>
<evidence type="ECO:0000259" key="1">
    <source>
        <dbReference type="Pfam" id="PF07883"/>
    </source>
</evidence>
<dbReference type="RefSeq" id="WP_200277736.1">
    <property type="nucleotide sequence ID" value="NZ_JAENII010000004.1"/>
</dbReference>
<dbReference type="Pfam" id="PF07883">
    <property type="entry name" value="Cupin_2"/>
    <property type="match status" value="1"/>
</dbReference>
<reference evidence="2" key="1">
    <citation type="submission" date="2021-01" db="EMBL/GenBank/DDBJ databases">
        <title>Modified the classification status of verrucomicrobia.</title>
        <authorList>
            <person name="Feng X."/>
        </authorList>
    </citation>
    <scope>NUCLEOTIDE SEQUENCE</scope>
    <source>
        <strain evidence="2">KCTC 22201</strain>
    </source>
</reference>
<accession>A0A934R9W1</accession>
<evidence type="ECO:0000313" key="3">
    <source>
        <dbReference type="Proteomes" id="UP000658278"/>
    </source>
</evidence>
<keyword evidence="3" id="KW-1185">Reference proteome</keyword>
<comment type="caution">
    <text evidence="2">The sequence shown here is derived from an EMBL/GenBank/DDBJ whole genome shotgun (WGS) entry which is preliminary data.</text>
</comment>
<protein>
    <submittedName>
        <fullName evidence="2">Cupin domain-containing protein</fullName>
    </submittedName>
</protein>
<organism evidence="2 3">
    <name type="scientific">Haloferula rosea</name>
    <dbReference type="NCBI Taxonomy" id="490093"/>
    <lineage>
        <taxon>Bacteria</taxon>
        <taxon>Pseudomonadati</taxon>
        <taxon>Verrucomicrobiota</taxon>
        <taxon>Verrucomicrobiia</taxon>
        <taxon>Verrucomicrobiales</taxon>
        <taxon>Verrucomicrobiaceae</taxon>
        <taxon>Haloferula</taxon>
    </lineage>
</organism>
<gene>
    <name evidence="2" type="ORF">JIN81_06195</name>
</gene>
<dbReference type="Proteomes" id="UP000658278">
    <property type="component" value="Unassembled WGS sequence"/>
</dbReference>
<dbReference type="InterPro" id="IPR052044">
    <property type="entry name" value="PKS_Associated_Protein"/>
</dbReference>
<dbReference type="SUPFAM" id="SSF51182">
    <property type="entry name" value="RmlC-like cupins"/>
    <property type="match status" value="1"/>
</dbReference>
<dbReference type="PANTHER" id="PTHR36114:SF4">
    <property type="entry name" value="CUPIN 2 CONSERVED BARREL DOMAIN-CONTAINING PROTEIN"/>
    <property type="match status" value="1"/>
</dbReference>
<evidence type="ECO:0000313" key="2">
    <source>
        <dbReference type="EMBL" id="MBK1826600.1"/>
    </source>
</evidence>
<dbReference type="PANTHER" id="PTHR36114">
    <property type="entry name" value="16.7 KDA PROTEIN IN WHIE LOCUS"/>
    <property type="match status" value="1"/>
</dbReference>
<dbReference type="Gene3D" id="2.60.120.10">
    <property type="entry name" value="Jelly Rolls"/>
    <property type="match status" value="1"/>
</dbReference>
<dbReference type="AlphaFoldDB" id="A0A934R9W1"/>
<name>A0A934R9W1_9BACT</name>
<proteinExistence type="predicted"/>
<dbReference type="EMBL" id="JAENII010000004">
    <property type="protein sequence ID" value="MBK1826600.1"/>
    <property type="molecule type" value="Genomic_DNA"/>
</dbReference>
<dbReference type="CDD" id="cd02214">
    <property type="entry name" value="cupin_MJ1618"/>
    <property type="match status" value="1"/>
</dbReference>